<dbReference type="Proteomes" id="UP000790377">
    <property type="component" value="Unassembled WGS sequence"/>
</dbReference>
<name>A0ACB8AGL4_9AGAM</name>
<gene>
    <name evidence="1" type="ORF">BJ138DRAFT_1147655</name>
</gene>
<proteinExistence type="predicted"/>
<comment type="caution">
    <text evidence="1">The sequence shown here is derived from an EMBL/GenBank/DDBJ whole genome shotgun (WGS) entry which is preliminary data.</text>
</comment>
<reference evidence="1" key="1">
    <citation type="journal article" date="2021" name="New Phytol.">
        <title>Evolutionary innovations through gain and loss of genes in the ectomycorrhizal Boletales.</title>
        <authorList>
            <person name="Wu G."/>
            <person name="Miyauchi S."/>
            <person name="Morin E."/>
            <person name="Kuo A."/>
            <person name="Drula E."/>
            <person name="Varga T."/>
            <person name="Kohler A."/>
            <person name="Feng B."/>
            <person name="Cao Y."/>
            <person name="Lipzen A."/>
            <person name="Daum C."/>
            <person name="Hundley H."/>
            <person name="Pangilinan J."/>
            <person name="Johnson J."/>
            <person name="Barry K."/>
            <person name="LaButti K."/>
            <person name="Ng V."/>
            <person name="Ahrendt S."/>
            <person name="Min B."/>
            <person name="Choi I.G."/>
            <person name="Park H."/>
            <person name="Plett J.M."/>
            <person name="Magnuson J."/>
            <person name="Spatafora J.W."/>
            <person name="Nagy L.G."/>
            <person name="Henrissat B."/>
            <person name="Grigoriev I.V."/>
            <person name="Yang Z.L."/>
            <person name="Xu J."/>
            <person name="Martin F.M."/>
        </authorList>
    </citation>
    <scope>NUCLEOTIDE SEQUENCE</scope>
    <source>
        <strain evidence="1">ATCC 28755</strain>
    </source>
</reference>
<accession>A0ACB8AGL4</accession>
<organism evidence="1 2">
    <name type="scientific">Hygrophoropsis aurantiaca</name>
    <dbReference type="NCBI Taxonomy" id="72124"/>
    <lineage>
        <taxon>Eukaryota</taxon>
        <taxon>Fungi</taxon>
        <taxon>Dikarya</taxon>
        <taxon>Basidiomycota</taxon>
        <taxon>Agaricomycotina</taxon>
        <taxon>Agaricomycetes</taxon>
        <taxon>Agaricomycetidae</taxon>
        <taxon>Boletales</taxon>
        <taxon>Coniophorineae</taxon>
        <taxon>Hygrophoropsidaceae</taxon>
        <taxon>Hygrophoropsis</taxon>
    </lineage>
</organism>
<protein>
    <submittedName>
        <fullName evidence="1">Uncharacterized protein</fullName>
    </submittedName>
</protein>
<evidence type="ECO:0000313" key="2">
    <source>
        <dbReference type="Proteomes" id="UP000790377"/>
    </source>
</evidence>
<dbReference type="EMBL" id="MU267645">
    <property type="protein sequence ID" value="KAH7912696.1"/>
    <property type="molecule type" value="Genomic_DNA"/>
</dbReference>
<evidence type="ECO:0000313" key="1">
    <source>
        <dbReference type="EMBL" id="KAH7912696.1"/>
    </source>
</evidence>
<keyword evidence="2" id="KW-1185">Reference proteome</keyword>
<sequence>MLSVTNNASLSRATEPDTYFRRQSSVKPTRITTDFYLDTLFNPTWTSGPHVFTIGKPAATVEVPASFSRNSKKPMPPFHPDVRQNAGNLTSNPIAKAGALLRPMDCSTKVVESNRHETHVAGAKSKPKSSSSVSSVSPRYNTSGDETRVLLDSKQRKNTNITEMDDADFKTASKKTELVLTWPPDLSAYATPILPRASVISDESTEQNYLTDQNIAPPDLYIGSPTFSNASTEASTIVPSPRNRGERVPFGVLYDSSKESKEETLEKVVGLERLRRRAPLPLQLGEKIESGDDYAKSVLLVAMQENPEILHNGFDTSDVQANDQLSPLTAGIQVTNTWAIASTGVH</sequence>